<dbReference type="Pfam" id="PF13559">
    <property type="entry name" value="DUF4129"/>
    <property type="match status" value="1"/>
</dbReference>
<dbReference type="Proteomes" id="UP000240419">
    <property type="component" value="Unassembled WGS sequence"/>
</dbReference>
<keyword evidence="1" id="KW-1133">Transmembrane helix</keyword>
<dbReference type="OrthoDB" id="2476417at2"/>
<feature type="transmembrane region" description="Helical" evidence="1">
    <location>
        <begin position="37"/>
        <end position="56"/>
    </location>
</feature>
<feature type="domain" description="Protein-glutamine gamma-glutamyltransferase-like C-terminal" evidence="2">
    <location>
        <begin position="361"/>
        <end position="433"/>
    </location>
</feature>
<evidence type="ECO:0000313" key="4">
    <source>
        <dbReference type="Proteomes" id="UP000240419"/>
    </source>
</evidence>
<evidence type="ECO:0000313" key="3">
    <source>
        <dbReference type="EMBL" id="PSJ94299.1"/>
    </source>
</evidence>
<protein>
    <submittedName>
        <fullName evidence="3">Transcriptional regulator</fullName>
    </submittedName>
</protein>
<organism evidence="3 4">
    <name type="scientific">Brevibacillus fortis</name>
    <dbReference type="NCBI Taxonomy" id="2126352"/>
    <lineage>
        <taxon>Bacteria</taxon>
        <taxon>Bacillati</taxon>
        <taxon>Bacillota</taxon>
        <taxon>Bacilli</taxon>
        <taxon>Bacillales</taxon>
        <taxon>Paenibacillaceae</taxon>
        <taxon>Brevibacillus</taxon>
    </lineage>
</organism>
<keyword evidence="1" id="KW-0812">Transmembrane</keyword>
<dbReference type="EMBL" id="PXZM01000024">
    <property type="protein sequence ID" value="PSJ94299.1"/>
    <property type="molecule type" value="Genomic_DNA"/>
</dbReference>
<dbReference type="RefSeq" id="WP_106839822.1">
    <property type="nucleotide sequence ID" value="NZ_JBCNIW010000013.1"/>
</dbReference>
<evidence type="ECO:0000256" key="1">
    <source>
        <dbReference type="SAM" id="Phobius"/>
    </source>
</evidence>
<name>A0A2P7V528_9BACL</name>
<feature type="transmembrane region" description="Helical" evidence="1">
    <location>
        <begin position="117"/>
        <end position="137"/>
    </location>
</feature>
<feature type="transmembrane region" description="Helical" evidence="1">
    <location>
        <begin position="12"/>
        <end position="30"/>
    </location>
</feature>
<sequence>MTLSLMGRWTLAFWMEALLTGVFLILFGYMTAGFGQLLSFCLVAAILLMVGSWLYYGGGGRFLLHLLLYPIVFVIGIGSFYFYDSWLVALILAAVYFWRVQSAAQEGYRHDSLQRRFVLALMAGLIQLVITGLYTSIVDPGSYSPAASFSMLVLITLSYILVAIGAFVLREGSLSTSLPARVSLILGSQVLGTRILLIAGYLAVGSIVLGLFYWIWTWIKGPLTAGLYTLFEPVLIAIVELFERLYERANQNQAGMQLLMESTGQKANNPMVQMQLEEPLFSVLQPYLIVAFILVCVILLGRYIWKKRFKGTTTPNPKAMAAQNTVLTTIPPSASEESTGDDTAKWFKQSIGSEDDPTRYAYYQFLVLMEQQGMPIELHETPQEFLHRLCEQSSLDAGQIDAAGRITRYYQQYRYQEQSLPEADLTAMQQAVQTLGSRFSET</sequence>
<feature type="transmembrane region" description="Helical" evidence="1">
    <location>
        <begin position="190"/>
        <end position="216"/>
    </location>
</feature>
<evidence type="ECO:0000259" key="2">
    <source>
        <dbReference type="Pfam" id="PF13559"/>
    </source>
</evidence>
<keyword evidence="4" id="KW-1185">Reference proteome</keyword>
<proteinExistence type="predicted"/>
<feature type="transmembrane region" description="Helical" evidence="1">
    <location>
        <begin position="284"/>
        <end position="305"/>
    </location>
</feature>
<reference evidence="3 4" key="1">
    <citation type="submission" date="2018-03" db="EMBL/GenBank/DDBJ databases">
        <title>Brevisbacillus phylogenomics.</title>
        <authorList>
            <person name="Dunlap C."/>
        </authorList>
    </citation>
    <scope>NUCLEOTIDE SEQUENCE [LARGE SCALE GENOMIC DNA]</scope>
    <source>
        <strain evidence="3 4">NRRL NRS-1210</strain>
    </source>
</reference>
<gene>
    <name evidence="3" type="ORF">C7R93_16425</name>
</gene>
<keyword evidence="1" id="KW-0472">Membrane</keyword>
<feature type="transmembrane region" description="Helical" evidence="1">
    <location>
        <begin position="68"/>
        <end position="97"/>
    </location>
</feature>
<dbReference type="InterPro" id="IPR025403">
    <property type="entry name" value="TgpA-like_C"/>
</dbReference>
<accession>A0A2P7V528</accession>
<feature type="transmembrane region" description="Helical" evidence="1">
    <location>
        <begin position="149"/>
        <end position="169"/>
    </location>
</feature>
<dbReference type="AlphaFoldDB" id="A0A2P7V528"/>
<comment type="caution">
    <text evidence="3">The sequence shown here is derived from an EMBL/GenBank/DDBJ whole genome shotgun (WGS) entry which is preliminary data.</text>
</comment>